<dbReference type="EMBL" id="LRGB01011276">
    <property type="protein sequence ID" value="KZS00207.1"/>
    <property type="molecule type" value="Genomic_DNA"/>
</dbReference>
<keyword evidence="3" id="KW-1185">Reference proteome</keyword>
<comment type="caution">
    <text evidence="2">The sequence shown here is derived from an EMBL/GenBank/DDBJ whole genome shotgun (WGS) entry which is preliminary data.</text>
</comment>
<evidence type="ECO:0000256" key="1">
    <source>
        <dbReference type="SAM" id="MobiDB-lite"/>
    </source>
</evidence>
<evidence type="ECO:0000313" key="3">
    <source>
        <dbReference type="Proteomes" id="UP000076858"/>
    </source>
</evidence>
<gene>
    <name evidence="2" type="ORF">APZ42_003595</name>
</gene>
<proteinExistence type="predicted"/>
<evidence type="ECO:0000313" key="2">
    <source>
        <dbReference type="EMBL" id="KZS00207.1"/>
    </source>
</evidence>
<protein>
    <submittedName>
        <fullName evidence="2">Uncharacterized protein</fullName>
    </submittedName>
</protein>
<name>A0A168EMW0_9CRUS</name>
<organism evidence="2 3">
    <name type="scientific">Daphnia magna</name>
    <dbReference type="NCBI Taxonomy" id="35525"/>
    <lineage>
        <taxon>Eukaryota</taxon>
        <taxon>Metazoa</taxon>
        <taxon>Ecdysozoa</taxon>
        <taxon>Arthropoda</taxon>
        <taxon>Crustacea</taxon>
        <taxon>Branchiopoda</taxon>
        <taxon>Diplostraca</taxon>
        <taxon>Cladocera</taxon>
        <taxon>Anomopoda</taxon>
        <taxon>Daphniidae</taxon>
        <taxon>Daphnia</taxon>
    </lineage>
</organism>
<dbReference type="AlphaFoldDB" id="A0A168EMW0"/>
<reference evidence="2 3" key="1">
    <citation type="submission" date="2016-03" db="EMBL/GenBank/DDBJ databases">
        <title>EvidentialGene: Evidence-directed Construction of Genes on Genomes.</title>
        <authorList>
            <person name="Gilbert D.G."/>
            <person name="Choi J.-H."/>
            <person name="Mockaitis K."/>
            <person name="Colbourne J."/>
            <person name="Pfrender M."/>
        </authorList>
    </citation>
    <scope>NUCLEOTIDE SEQUENCE [LARGE SCALE GENOMIC DNA]</scope>
    <source>
        <strain evidence="2 3">Xinb3</strain>
        <tissue evidence="2">Complete organism</tissue>
    </source>
</reference>
<feature type="region of interest" description="Disordered" evidence="1">
    <location>
        <begin position="57"/>
        <end position="78"/>
    </location>
</feature>
<sequence>MVVWDWDTISIGSIVSYAEVEPISIVDSGETDTCVEASMPSTCGGSSLSQSKYIEGLTDGNKEASTSVEASSLMDESM</sequence>
<accession>A0A168EMW0</accession>
<dbReference type="Proteomes" id="UP000076858">
    <property type="component" value="Unassembled WGS sequence"/>
</dbReference>